<proteinExistence type="inferred from homology"/>
<dbReference type="InterPro" id="IPR029069">
    <property type="entry name" value="HotDog_dom_sf"/>
</dbReference>
<accession>A0ABW0RT19</accession>
<evidence type="ECO:0000313" key="4">
    <source>
        <dbReference type="EMBL" id="MFC5546638.1"/>
    </source>
</evidence>
<dbReference type="SUPFAM" id="SSF54637">
    <property type="entry name" value="Thioesterase/thiol ester dehydrase-isomerase"/>
    <property type="match status" value="1"/>
</dbReference>
<dbReference type="EC" id="3.1.2.-" evidence="4"/>
<dbReference type="PANTHER" id="PTHR31793:SF27">
    <property type="entry name" value="NOVEL THIOESTERASE SUPERFAMILY DOMAIN AND SAPOSIN A-TYPE DOMAIN CONTAINING PROTEIN (0610012H03RIK)"/>
    <property type="match status" value="1"/>
</dbReference>
<comment type="similarity">
    <text evidence="1">Belongs to the 4-hydroxybenzoyl-CoA thioesterase family.</text>
</comment>
<sequence>MPESSDMPFRFRFRVRYGECDAQSVVFNARYADFVDIAVNEYIRVLFGDYQNLLDQDLDIQVVSLTINWKAPARFDDVLEARIRTGRIGRTSFTLHLEFYRFADGQFIADADITDVMIQPSMMEKVVIPDRIRALLEAGAPGVLLSHAGEQQPDFRTG</sequence>
<evidence type="ECO:0000256" key="2">
    <source>
        <dbReference type="ARBA" id="ARBA00022801"/>
    </source>
</evidence>
<name>A0ABW0RT19_9GAMM</name>
<dbReference type="PANTHER" id="PTHR31793">
    <property type="entry name" value="4-HYDROXYBENZOYL-COA THIOESTERASE FAMILY MEMBER"/>
    <property type="match status" value="1"/>
</dbReference>
<evidence type="ECO:0000313" key="5">
    <source>
        <dbReference type="Proteomes" id="UP001596055"/>
    </source>
</evidence>
<reference evidence="5" key="1">
    <citation type="journal article" date="2019" name="Int. J. Syst. Evol. Microbiol.">
        <title>The Global Catalogue of Microorganisms (GCM) 10K type strain sequencing project: providing services to taxonomists for standard genome sequencing and annotation.</title>
        <authorList>
            <consortium name="The Broad Institute Genomics Platform"/>
            <consortium name="The Broad Institute Genome Sequencing Center for Infectious Disease"/>
            <person name="Wu L."/>
            <person name="Ma J."/>
        </authorList>
    </citation>
    <scope>NUCLEOTIDE SEQUENCE [LARGE SCALE GENOMIC DNA]</scope>
    <source>
        <strain evidence="5">CGMCC 4.1799</strain>
    </source>
</reference>
<feature type="domain" description="Thioesterase" evidence="3">
    <location>
        <begin position="25"/>
        <end position="102"/>
    </location>
</feature>
<dbReference type="NCBIfam" id="TIGR00051">
    <property type="entry name" value="YbgC/FadM family acyl-CoA thioesterase"/>
    <property type="match status" value="1"/>
</dbReference>
<dbReference type="RefSeq" id="WP_248158856.1">
    <property type="nucleotide sequence ID" value="NZ_JAKZAJ010000004.1"/>
</dbReference>
<dbReference type="InterPro" id="IPR006684">
    <property type="entry name" value="YbgC/YbaW"/>
</dbReference>
<organism evidence="4 5">
    <name type="scientific">Marinobacter koreensis</name>
    <dbReference type="NCBI Taxonomy" id="335974"/>
    <lineage>
        <taxon>Bacteria</taxon>
        <taxon>Pseudomonadati</taxon>
        <taxon>Pseudomonadota</taxon>
        <taxon>Gammaproteobacteria</taxon>
        <taxon>Pseudomonadales</taxon>
        <taxon>Marinobacteraceae</taxon>
        <taxon>Marinobacter</taxon>
    </lineage>
</organism>
<dbReference type="Proteomes" id="UP001596055">
    <property type="component" value="Unassembled WGS sequence"/>
</dbReference>
<evidence type="ECO:0000256" key="1">
    <source>
        <dbReference type="ARBA" id="ARBA00005953"/>
    </source>
</evidence>
<dbReference type="InterPro" id="IPR006683">
    <property type="entry name" value="Thioestr_dom"/>
</dbReference>
<keyword evidence="5" id="KW-1185">Reference proteome</keyword>
<dbReference type="Gene3D" id="3.10.129.10">
    <property type="entry name" value="Hotdog Thioesterase"/>
    <property type="match status" value="1"/>
</dbReference>
<comment type="caution">
    <text evidence="4">The sequence shown here is derived from an EMBL/GenBank/DDBJ whole genome shotgun (WGS) entry which is preliminary data.</text>
</comment>
<dbReference type="PIRSF" id="PIRSF003230">
    <property type="entry name" value="YbgC"/>
    <property type="match status" value="1"/>
</dbReference>
<keyword evidence="2 4" id="KW-0378">Hydrolase</keyword>
<dbReference type="EMBL" id="JBHSNL010000006">
    <property type="protein sequence ID" value="MFC5546638.1"/>
    <property type="molecule type" value="Genomic_DNA"/>
</dbReference>
<evidence type="ECO:0000259" key="3">
    <source>
        <dbReference type="Pfam" id="PF03061"/>
    </source>
</evidence>
<dbReference type="GO" id="GO:0016787">
    <property type="term" value="F:hydrolase activity"/>
    <property type="evidence" value="ECO:0007669"/>
    <property type="project" value="UniProtKB-KW"/>
</dbReference>
<dbReference type="InterPro" id="IPR050563">
    <property type="entry name" value="4-hydroxybenzoyl-CoA_TE"/>
</dbReference>
<dbReference type="CDD" id="cd00586">
    <property type="entry name" value="4HBT"/>
    <property type="match status" value="1"/>
</dbReference>
<protein>
    <submittedName>
        <fullName evidence="4">Acyl-CoA thioesterase</fullName>
        <ecNumber evidence="4">3.1.2.-</ecNumber>
    </submittedName>
</protein>
<dbReference type="Pfam" id="PF03061">
    <property type="entry name" value="4HBT"/>
    <property type="match status" value="1"/>
</dbReference>
<gene>
    <name evidence="4" type="ORF">ACFPQA_16350</name>
</gene>